<dbReference type="GO" id="GO:0009507">
    <property type="term" value="C:chloroplast"/>
    <property type="evidence" value="ECO:0007669"/>
    <property type="project" value="TreeGrafter"/>
</dbReference>
<feature type="domain" description="GST N-terminal" evidence="2">
    <location>
        <begin position="264"/>
        <end position="345"/>
    </location>
</feature>
<feature type="domain" description="GST N-terminal" evidence="2">
    <location>
        <begin position="143"/>
        <end position="225"/>
    </location>
</feature>
<evidence type="ECO:0000259" key="2">
    <source>
        <dbReference type="PROSITE" id="PS50404"/>
    </source>
</evidence>
<dbReference type="Pfam" id="PF13417">
    <property type="entry name" value="GST_N_3"/>
    <property type="match status" value="2"/>
</dbReference>
<reference evidence="3" key="1">
    <citation type="submission" date="2021-01" db="EMBL/GenBank/DDBJ databases">
        <authorList>
            <person name="Corre E."/>
            <person name="Pelletier E."/>
            <person name="Niang G."/>
            <person name="Scheremetjew M."/>
            <person name="Finn R."/>
            <person name="Kale V."/>
            <person name="Holt S."/>
            <person name="Cochrane G."/>
            <person name="Meng A."/>
            <person name="Brown T."/>
            <person name="Cohen L."/>
        </authorList>
    </citation>
    <scope>NUCLEOTIDE SEQUENCE</scope>
    <source>
        <strain evidence="3">CCMP3278</strain>
    </source>
</reference>
<dbReference type="EMBL" id="HBFP01000509">
    <property type="protein sequence ID" value="CAD8815989.1"/>
    <property type="molecule type" value="Transcribed_RNA"/>
</dbReference>
<protein>
    <recommendedName>
        <fullName evidence="2">GST N-terminal domain-containing protein</fullName>
    </recommendedName>
</protein>
<organism evidence="3">
    <name type="scientific">Timspurckia oligopyrenoides</name>
    <dbReference type="NCBI Taxonomy" id="708627"/>
    <lineage>
        <taxon>Eukaryota</taxon>
        <taxon>Rhodophyta</taxon>
        <taxon>Bangiophyceae</taxon>
        <taxon>Porphyridiales</taxon>
        <taxon>Porphyridiaceae</taxon>
        <taxon>Timspurckia</taxon>
    </lineage>
</organism>
<gene>
    <name evidence="3" type="ORF">TOLI1172_LOCUS377</name>
</gene>
<dbReference type="PANTHER" id="PTHR45288">
    <property type="entry name" value="THIOREDOXIN FAMILY PROTEIN"/>
    <property type="match status" value="1"/>
</dbReference>
<dbReference type="SFLD" id="SFLDG01181">
    <property type="entry name" value="SUF2"/>
    <property type="match status" value="1"/>
</dbReference>
<dbReference type="PANTHER" id="PTHR45288:SF1">
    <property type="entry name" value="THIOREDOXIN FAMILY PROTEIN"/>
    <property type="match status" value="1"/>
</dbReference>
<dbReference type="AlphaFoldDB" id="A0A7S0ZAQ1"/>
<dbReference type="SFLD" id="SFLDS00019">
    <property type="entry name" value="Glutathione_Transferase_(cytos"/>
    <property type="match status" value="1"/>
</dbReference>
<dbReference type="Gene3D" id="3.40.30.10">
    <property type="entry name" value="Glutaredoxin"/>
    <property type="match status" value="2"/>
</dbReference>
<accession>A0A7S0ZAQ1</accession>
<dbReference type="CDD" id="cd03041">
    <property type="entry name" value="GST_N_2GST_N"/>
    <property type="match status" value="1"/>
</dbReference>
<dbReference type="InterPro" id="IPR004045">
    <property type="entry name" value="Glutathione_S-Trfase_N"/>
</dbReference>
<dbReference type="PROSITE" id="PS50404">
    <property type="entry name" value="GST_NTER"/>
    <property type="match status" value="2"/>
</dbReference>
<sequence length="367" mass="40748">MRMAFVSSFGLGNGMTSCRNNVRTRCEFSLFHHQKNVGGQFRQVPSTRVRMCESAETEKPQESVTESSPKSKRVAPTVPQGFTPPEPRTFFVRPDQFLNVITGSVGSAMRLYSGALVSGYSLGIADGKITESSSSLPMKRPEQPLEVYEFEACPFCRKVREALTILDLDVYIYPTPKNGVRFRPLVENLGGKQQFPYLVDPNTGFADYESSKIVEYLFNTYGDGNVPLGLRLGAVTTLSSGLATLPRSGRGASRAGSKVVFPEFPLELWSYEPSPFCKIPREALCELELPYLLHNTARGSVKRAELKERVGRFQVPYLEDPNTGVKMFESADIVKYLYDTYGENAPGATAELPEEFSMIAPKLPTEN</sequence>
<dbReference type="InterPro" id="IPR036249">
    <property type="entry name" value="Thioredoxin-like_sf"/>
</dbReference>
<evidence type="ECO:0000256" key="1">
    <source>
        <dbReference type="SAM" id="MobiDB-lite"/>
    </source>
</evidence>
<dbReference type="SUPFAM" id="SSF52833">
    <property type="entry name" value="Thioredoxin-like"/>
    <property type="match status" value="2"/>
</dbReference>
<feature type="compositionally biased region" description="Basic and acidic residues" evidence="1">
    <location>
        <begin position="50"/>
        <end position="61"/>
    </location>
</feature>
<dbReference type="InterPro" id="IPR040079">
    <property type="entry name" value="Glutathione_S-Trfase"/>
</dbReference>
<feature type="region of interest" description="Disordered" evidence="1">
    <location>
        <begin position="49"/>
        <end position="80"/>
    </location>
</feature>
<proteinExistence type="predicted"/>
<dbReference type="SFLD" id="SFLDG01202">
    <property type="entry name" value="SUF2.2"/>
    <property type="match status" value="1"/>
</dbReference>
<dbReference type="PROSITE" id="PS51354">
    <property type="entry name" value="GLUTAREDOXIN_2"/>
    <property type="match status" value="2"/>
</dbReference>
<name>A0A7S0ZAQ1_9RHOD</name>
<evidence type="ECO:0000313" key="3">
    <source>
        <dbReference type="EMBL" id="CAD8815989.1"/>
    </source>
</evidence>
<dbReference type="PROSITE" id="PS51257">
    <property type="entry name" value="PROKAR_LIPOPROTEIN"/>
    <property type="match status" value="1"/>
</dbReference>